<evidence type="ECO:0000256" key="1">
    <source>
        <dbReference type="SAM" id="SignalP"/>
    </source>
</evidence>
<organism evidence="3 4">
    <name type="scientific">Lachnellula suecica</name>
    <dbReference type="NCBI Taxonomy" id="602035"/>
    <lineage>
        <taxon>Eukaryota</taxon>
        <taxon>Fungi</taxon>
        <taxon>Dikarya</taxon>
        <taxon>Ascomycota</taxon>
        <taxon>Pezizomycotina</taxon>
        <taxon>Leotiomycetes</taxon>
        <taxon>Helotiales</taxon>
        <taxon>Lachnaceae</taxon>
        <taxon>Lachnellula</taxon>
    </lineage>
</organism>
<evidence type="ECO:0000313" key="4">
    <source>
        <dbReference type="Proteomes" id="UP000469558"/>
    </source>
</evidence>
<dbReference type="InterPro" id="IPR038305">
    <property type="entry name" value="HeLo_sf"/>
</dbReference>
<dbReference type="SUPFAM" id="SSF56112">
    <property type="entry name" value="Protein kinase-like (PK-like)"/>
    <property type="match status" value="1"/>
</dbReference>
<reference evidence="3 4" key="1">
    <citation type="submission" date="2018-05" db="EMBL/GenBank/DDBJ databases">
        <title>Genome sequencing and assembly of the regulated plant pathogen Lachnellula willkommii and related sister species for the development of diagnostic species identification markers.</title>
        <authorList>
            <person name="Giroux E."/>
            <person name="Bilodeau G."/>
        </authorList>
    </citation>
    <scope>NUCLEOTIDE SEQUENCE [LARGE SCALE GENOMIC DNA]</scope>
    <source>
        <strain evidence="3 4">CBS 268.59</strain>
    </source>
</reference>
<name>A0A8T9BZK2_9HELO</name>
<dbReference type="Pfam" id="PF14479">
    <property type="entry name" value="HeLo"/>
    <property type="match status" value="1"/>
</dbReference>
<dbReference type="EMBL" id="QGMK01001571">
    <property type="protein sequence ID" value="TVY67421.1"/>
    <property type="molecule type" value="Genomic_DNA"/>
</dbReference>
<dbReference type="PANTHER" id="PTHR37542:SF1">
    <property type="entry name" value="PRION-INHIBITION AND PROPAGATION HELO DOMAIN-CONTAINING PROTEIN"/>
    <property type="match status" value="1"/>
</dbReference>
<dbReference type="InterPro" id="IPR029498">
    <property type="entry name" value="HeLo_dom"/>
</dbReference>
<gene>
    <name evidence="3" type="ORF">LSUE1_G009114</name>
</gene>
<sequence length="644" mass="72651">MDPISAAGIALSVASLASQVLAGCVRGIQLIITAKDLPAECMYLNLRLRMEEQRLFAWSETSGLLDYDEDSTRVLGSNIFGLHRLTVLELLVQIRVLFEEFETQQRKYKGLDTHDSLSEQTDDSNVDDALVPLTTKRKSFIDKAMKMLHATKQGMGEAPKRLRWAAFDKNNFEILLQRFSSLNDGISSLLDSGLQREIYNTTQDTNRSLLQLRHDIHDIAQLVKATMVLNIQHQPSFNPTNSRFYESNERYVAGLHLLTQLAQFKAFNEAVETTDPIDEATSKLLALGEIKRDRLKVKMNKNRVKFLEPVSSPDGGPVRSEALYTRDDGSQLPVWVEWKEYDWQPPGKPCPAPYITDRVQKLAALLHHQPKPDFFRVPQCLGYFDNATHEIDESTGTYIDDEADYRIGFVFQKPDDTYSECRPVSLLELLRNGKKPSVTDRILLAQAVANCILYLHAVDWLHKGLRSHNIIFFEPIEEGTVGTTVDYKKPYLSGFEFARPARREEQTEIPGDNAEHNMYRHPKAHSQGAGPHEKFRKSFDIYGMGVVLVELGHWMTVDQVLGLDLKTVKGKGKIAAIVKSALLGEERMNDLGANMGSVYQMVVKECLTSGGKLGVEENDNGSEDGNVSINFYNEVVEKLLSIRV</sequence>
<comment type="caution">
    <text evidence="3">The sequence shown here is derived from an EMBL/GenBank/DDBJ whole genome shotgun (WGS) entry which is preliminary data.</text>
</comment>
<evidence type="ECO:0000313" key="3">
    <source>
        <dbReference type="EMBL" id="TVY67421.1"/>
    </source>
</evidence>
<dbReference type="Gene3D" id="1.20.120.1020">
    <property type="entry name" value="Prion-inhibition and propagation, HeLo domain"/>
    <property type="match status" value="1"/>
</dbReference>
<evidence type="ECO:0000259" key="2">
    <source>
        <dbReference type="Pfam" id="PF14479"/>
    </source>
</evidence>
<feature type="chain" id="PRO_5035830115" description="Prion-inhibition and propagation HeLo domain-containing protein" evidence="1">
    <location>
        <begin position="23"/>
        <end position="644"/>
    </location>
</feature>
<dbReference type="InterPro" id="IPR011009">
    <property type="entry name" value="Kinase-like_dom_sf"/>
</dbReference>
<dbReference type="AlphaFoldDB" id="A0A8T9BZK2"/>
<keyword evidence="4" id="KW-1185">Reference proteome</keyword>
<dbReference type="Proteomes" id="UP000469558">
    <property type="component" value="Unassembled WGS sequence"/>
</dbReference>
<accession>A0A8T9BZK2</accession>
<dbReference type="OrthoDB" id="1911848at2759"/>
<protein>
    <recommendedName>
        <fullName evidence="2">Prion-inhibition and propagation HeLo domain-containing protein</fullName>
    </recommendedName>
</protein>
<proteinExistence type="predicted"/>
<feature type="domain" description="Prion-inhibition and propagation HeLo" evidence="2">
    <location>
        <begin position="8"/>
        <end position="219"/>
    </location>
</feature>
<feature type="signal peptide" evidence="1">
    <location>
        <begin position="1"/>
        <end position="22"/>
    </location>
</feature>
<keyword evidence="1" id="KW-0732">Signal</keyword>
<dbReference type="PANTHER" id="PTHR37542">
    <property type="entry name" value="HELO DOMAIN-CONTAINING PROTEIN-RELATED"/>
    <property type="match status" value="1"/>
</dbReference>
<dbReference type="Gene3D" id="1.10.510.10">
    <property type="entry name" value="Transferase(Phosphotransferase) domain 1"/>
    <property type="match status" value="1"/>
</dbReference>